<dbReference type="Proteomes" id="UP001153331">
    <property type="component" value="Unassembled WGS sequence"/>
</dbReference>
<gene>
    <name evidence="1" type="ORF">OPT61_g2188</name>
</gene>
<comment type="caution">
    <text evidence="1">The sequence shown here is derived from an EMBL/GenBank/DDBJ whole genome shotgun (WGS) entry which is preliminary data.</text>
</comment>
<organism evidence="1 2">
    <name type="scientific">Boeremia exigua</name>
    <dbReference type="NCBI Taxonomy" id="749465"/>
    <lineage>
        <taxon>Eukaryota</taxon>
        <taxon>Fungi</taxon>
        <taxon>Dikarya</taxon>
        <taxon>Ascomycota</taxon>
        <taxon>Pezizomycotina</taxon>
        <taxon>Dothideomycetes</taxon>
        <taxon>Pleosporomycetidae</taxon>
        <taxon>Pleosporales</taxon>
        <taxon>Pleosporineae</taxon>
        <taxon>Didymellaceae</taxon>
        <taxon>Boeremia</taxon>
    </lineage>
</organism>
<protein>
    <submittedName>
        <fullName evidence="1">Uncharacterized protein</fullName>
    </submittedName>
</protein>
<proteinExistence type="predicted"/>
<keyword evidence="2" id="KW-1185">Reference proteome</keyword>
<name>A0ACC2IMN8_9PLEO</name>
<sequence>MSTGRSGCDKLDDSRPGWTDYRECKLKQYGTCFLEMNARQLQDVAVNNDADSPASSPVRRPQGPSVAAPPSVTQSMTLEPALAVRFETRGAVPTLSLFSKSVPQVAN</sequence>
<evidence type="ECO:0000313" key="2">
    <source>
        <dbReference type="Proteomes" id="UP001153331"/>
    </source>
</evidence>
<dbReference type="EMBL" id="JAPHNI010000097">
    <property type="protein sequence ID" value="KAJ8116381.1"/>
    <property type="molecule type" value="Genomic_DNA"/>
</dbReference>
<accession>A0ACC2IMN8</accession>
<reference evidence="1" key="1">
    <citation type="submission" date="2022-11" db="EMBL/GenBank/DDBJ databases">
        <title>Genome Sequence of Boeremia exigua.</title>
        <authorList>
            <person name="Buettner E."/>
        </authorList>
    </citation>
    <scope>NUCLEOTIDE SEQUENCE</scope>
    <source>
        <strain evidence="1">CU02</strain>
    </source>
</reference>
<evidence type="ECO:0000313" key="1">
    <source>
        <dbReference type="EMBL" id="KAJ8116381.1"/>
    </source>
</evidence>